<evidence type="ECO:0000256" key="10">
    <source>
        <dbReference type="SAM" id="MobiDB-lite"/>
    </source>
</evidence>
<protein>
    <recommendedName>
        <fullName evidence="9">Transcriptional adapter</fullName>
    </recommendedName>
</protein>
<dbReference type="PANTHER" id="PTHR12374:SF20">
    <property type="entry name" value="TRANSCRIPTIONAL ADAPTER 2-ALPHA"/>
    <property type="match status" value="1"/>
</dbReference>
<dbReference type="FunFam" id="1.10.10.60:FF:000115">
    <property type="entry name" value="Transcriptional adapter 2"/>
    <property type="match status" value="1"/>
</dbReference>
<feature type="compositionally biased region" description="Basic and acidic residues" evidence="10">
    <location>
        <begin position="154"/>
        <end position="164"/>
    </location>
</feature>
<evidence type="ECO:0000259" key="13">
    <source>
        <dbReference type="PROSITE" id="PS51294"/>
    </source>
</evidence>
<organism evidence="14 15">
    <name type="scientific">Eleusine coracana subsp. coracana</name>
    <dbReference type="NCBI Taxonomy" id="191504"/>
    <lineage>
        <taxon>Eukaryota</taxon>
        <taxon>Viridiplantae</taxon>
        <taxon>Streptophyta</taxon>
        <taxon>Embryophyta</taxon>
        <taxon>Tracheophyta</taxon>
        <taxon>Spermatophyta</taxon>
        <taxon>Magnoliopsida</taxon>
        <taxon>Liliopsida</taxon>
        <taxon>Poales</taxon>
        <taxon>Poaceae</taxon>
        <taxon>PACMAD clade</taxon>
        <taxon>Chloridoideae</taxon>
        <taxon>Cynodonteae</taxon>
        <taxon>Eleusininae</taxon>
        <taxon>Eleusine</taxon>
    </lineage>
</organism>
<evidence type="ECO:0000259" key="11">
    <source>
        <dbReference type="PROSITE" id="PS50090"/>
    </source>
</evidence>
<dbReference type="Gene3D" id="1.10.10.60">
    <property type="entry name" value="Homeodomain-like"/>
    <property type="match status" value="1"/>
</dbReference>
<dbReference type="InterPro" id="IPR017930">
    <property type="entry name" value="Myb_dom"/>
</dbReference>
<keyword evidence="8 9" id="KW-0539">Nucleus</keyword>
<feature type="domain" description="Myb-like" evidence="11">
    <location>
        <begin position="15"/>
        <end position="58"/>
    </location>
</feature>
<dbReference type="Pfam" id="PF00249">
    <property type="entry name" value="Myb_DNA-binding"/>
    <property type="match status" value="1"/>
</dbReference>
<dbReference type="InterPro" id="IPR001005">
    <property type="entry name" value="SANT/Myb"/>
</dbReference>
<evidence type="ECO:0000256" key="5">
    <source>
        <dbReference type="ARBA" id="ARBA00023015"/>
    </source>
</evidence>
<dbReference type="GO" id="GO:0006338">
    <property type="term" value="P:chromatin remodeling"/>
    <property type="evidence" value="ECO:0007669"/>
    <property type="project" value="TreeGrafter"/>
</dbReference>
<dbReference type="GO" id="GO:0003682">
    <property type="term" value="F:chromatin binding"/>
    <property type="evidence" value="ECO:0007669"/>
    <property type="project" value="TreeGrafter"/>
</dbReference>
<keyword evidence="5 9" id="KW-0805">Transcription regulation</keyword>
<evidence type="ECO:0000256" key="7">
    <source>
        <dbReference type="ARBA" id="ARBA00023163"/>
    </source>
</evidence>
<keyword evidence="6" id="KW-0238">DNA-binding</keyword>
<feature type="compositionally biased region" description="Polar residues" evidence="10">
    <location>
        <begin position="337"/>
        <end position="348"/>
    </location>
</feature>
<dbReference type="Proteomes" id="UP001054889">
    <property type="component" value="Unassembled WGS sequence"/>
</dbReference>
<dbReference type="AlphaFoldDB" id="A0AAV5CEM4"/>
<dbReference type="InterPro" id="IPR016827">
    <property type="entry name" value="Ada2/TADA2"/>
</dbReference>
<evidence type="ECO:0000256" key="3">
    <source>
        <dbReference type="ARBA" id="ARBA00022771"/>
    </source>
</evidence>
<dbReference type="PROSITE" id="PS51293">
    <property type="entry name" value="SANT"/>
    <property type="match status" value="1"/>
</dbReference>
<evidence type="ECO:0000256" key="8">
    <source>
        <dbReference type="ARBA" id="ARBA00023242"/>
    </source>
</evidence>
<evidence type="ECO:0000259" key="12">
    <source>
        <dbReference type="PROSITE" id="PS51293"/>
    </source>
</evidence>
<dbReference type="PROSITE" id="PS50090">
    <property type="entry name" value="MYB_LIKE"/>
    <property type="match status" value="1"/>
</dbReference>
<evidence type="ECO:0000313" key="14">
    <source>
        <dbReference type="EMBL" id="GJM96630.1"/>
    </source>
</evidence>
<dbReference type="PIRSF" id="PIRSF025024">
    <property type="entry name" value="Transcriptional_adaptor_2"/>
    <property type="match status" value="1"/>
</dbReference>
<evidence type="ECO:0000256" key="6">
    <source>
        <dbReference type="ARBA" id="ARBA00023125"/>
    </source>
</evidence>
<evidence type="ECO:0000256" key="4">
    <source>
        <dbReference type="ARBA" id="ARBA00022833"/>
    </source>
</evidence>
<reference evidence="14" key="1">
    <citation type="journal article" date="2018" name="DNA Res.">
        <title>Multiple hybrid de novo genome assembly of finger millet, an orphan allotetraploid crop.</title>
        <authorList>
            <person name="Hatakeyama M."/>
            <person name="Aluri S."/>
            <person name="Balachadran M.T."/>
            <person name="Sivarajan S.R."/>
            <person name="Patrignani A."/>
            <person name="Gruter S."/>
            <person name="Poveda L."/>
            <person name="Shimizu-Inatsugi R."/>
            <person name="Baeten J."/>
            <person name="Francoijs K.J."/>
            <person name="Nataraja K.N."/>
            <person name="Reddy Y.A.N."/>
            <person name="Phadnis S."/>
            <person name="Ravikumar R.L."/>
            <person name="Schlapbach R."/>
            <person name="Sreeman S.M."/>
            <person name="Shimizu K.K."/>
        </authorList>
    </citation>
    <scope>NUCLEOTIDE SEQUENCE</scope>
</reference>
<keyword evidence="7 9" id="KW-0804">Transcription</keyword>
<dbReference type="GO" id="GO:0006357">
    <property type="term" value="P:regulation of transcription by RNA polymerase II"/>
    <property type="evidence" value="ECO:0007669"/>
    <property type="project" value="InterPro"/>
</dbReference>
<name>A0AAV5CEM4_ELECO</name>
<feature type="compositionally biased region" description="Basic and acidic residues" evidence="10">
    <location>
        <begin position="353"/>
        <end position="365"/>
    </location>
</feature>
<evidence type="ECO:0000256" key="2">
    <source>
        <dbReference type="ARBA" id="ARBA00022723"/>
    </source>
</evidence>
<dbReference type="SUPFAM" id="SSF46689">
    <property type="entry name" value="Homeodomain-like"/>
    <property type="match status" value="2"/>
</dbReference>
<dbReference type="GO" id="GO:0008270">
    <property type="term" value="F:zinc ion binding"/>
    <property type="evidence" value="ECO:0007669"/>
    <property type="project" value="UniProtKB-KW"/>
</dbReference>
<dbReference type="InterPro" id="IPR017884">
    <property type="entry name" value="SANT_dom"/>
</dbReference>
<dbReference type="Gene3D" id="1.10.10.10">
    <property type="entry name" value="Winged helix-like DNA-binding domain superfamily/Winged helix DNA-binding domain"/>
    <property type="match status" value="1"/>
</dbReference>
<gene>
    <name evidence="14" type="primary">ga13489</name>
    <name evidence="14" type="ORF">PR202_ga13489</name>
</gene>
<evidence type="ECO:0000256" key="9">
    <source>
        <dbReference type="PIRNR" id="PIRNR025024"/>
    </source>
</evidence>
<keyword evidence="2" id="KW-0479">Metal-binding</keyword>
<feature type="region of interest" description="Disordered" evidence="10">
    <location>
        <begin position="331"/>
        <end position="385"/>
    </location>
</feature>
<reference evidence="14" key="2">
    <citation type="submission" date="2021-12" db="EMBL/GenBank/DDBJ databases">
        <title>Resequencing data analysis of finger millet.</title>
        <authorList>
            <person name="Hatakeyama M."/>
            <person name="Aluri S."/>
            <person name="Balachadran M.T."/>
            <person name="Sivarajan S.R."/>
            <person name="Poveda L."/>
            <person name="Shimizu-Inatsugi R."/>
            <person name="Schlapbach R."/>
            <person name="Sreeman S.M."/>
            <person name="Shimizu K.K."/>
        </authorList>
    </citation>
    <scope>NUCLEOTIDE SEQUENCE</scope>
</reference>
<keyword evidence="15" id="KW-1185">Reference proteome</keyword>
<keyword evidence="3" id="KW-0863">Zinc-finger</keyword>
<dbReference type="SMART" id="SM00717">
    <property type="entry name" value="SANT"/>
    <property type="match status" value="1"/>
</dbReference>
<keyword evidence="4" id="KW-0862">Zinc</keyword>
<dbReference type="InterPro" id="IPR055141">
    <property type="entry name" value="TADA2A_B-like_dom"/>
</dbReference>
<accession>A0AAV5CEM4</accession>
<dbReference type="GO" id="GO:0003713">
    <property type="term" value="F:transcription coactivator activity"/>
    <property type="evidence" value="ECO:0007669"/>
    <property type="project" value="InterPro"/>
</dbReference>
<dbReference type="PROSITE" id="PS51294">
    <property type="entry name" value="HTH_MYB"/>
    <property type="match status" value="1"/>
</dbReference>
<dbReference type="InterPro" id="IPR036388">
    <property type="entry name" value="WH-like_DNA-bd_sf"/>
</dbReference>
<dbReference type="PANTHER" id="PTHR12374">
    <property type="entry name" value="TRANSCRIPTIONAL ADAPTOR 2 ADA2 -RELATED"/>
    <property type="match status" value="1"/>
</dbReference>
<feature type="region of interest" description="Disordered" evidence="10">
    <location>
        <begin position="86"/>
        <end position="186"/>
    </location>
</feature>
<comment type="caution">
    <text evidence="14">The sequence shown here is derived from an EMBL/GenBank/DDBJ whole genome shotgun (WGS) entry which is preliminary data.</text>
</comment>
<dbReference type="Pfam" id="PF22941">
    <property type="entry name" value="TADA2A-like_3rd"/>
    <property type="match status" value="1"/>
</dbReference>
<proteinExistence type="predicted"/>
<dbReference type="EMBL" id="BQKI01000006">
    <property type="protein sequence ID" value="GJM96630.1"/>
    <property type="molecule type" value="Genomic_DNA"/>
</dbReference>
<feature type="domain" description="SANT" evidence="12">
    <location>
        <begin position="10"/>
        <end position="62"/>
    </location>
</feature>
<dbReference type="InterPro" id="IPR009057">
    <property type="entry name" value="Homeodomain-like_sf"/>
</dbReference>
<dbReference type="FunFam" id="1.10.10.10:FF:000087">
    <property type="entry name" value="Transcriptional adapter 2"/>
    <property type="match status" value="1"/>
</dbReference>
<feature type="domain" description="HTH myb-type" evidence="13">
    <location>
        <begin position="15"/>
        <end position="62"/>
    </location>
</feature>
<comment type="subcellular location">
    <subcellularLocation>
        <location evidence="1 9">Nucleus</location>
    </subcellularLocation>
</comment>
<sequence length="502" mass="56658">MQQDNLSFPLICPDWNADEEILLLEGIEMYGLGNWAEVAEHVGTKSKAQCIEHYTTAYMNSPCYPLPDMSQISGKNRKELLAMAKVQGDSKKGTSLLPGDLTPKAESPFSPSRVKLEDALGEGPAGRSPSHIAGGANKKASNVGHMKDGANVSKIEDGHVDRSVGVKKPRYSADEGPSLTELSGYNAKRHEFDPEYDNDAEQALAEMEFKETDSETDRELKLRVLRIYLSRLDERKRRKEFILERNLLFPNPLEKDLSNEDKEVYHRYKVFMRFLSKEEHEALVRSVIEERKIRRRIQELQECRSAGCRTLAEAKIHIEQKRKKEYELNAQKAKESGQLNPNNKSGQKMNRPMKIEVDGTLDPKKGGAGLDSGGRDSPKTTGHTGVKQWDDWDIVGLPGAELLSASPSYSQFFLSLFDLVPILDIINDPSFLFQEKLLCCQNRLLPSHYLKMQEVLMQEIFKGSVLKKEDAHVLFKVDPAKVDAVYDMLKKKLGNHEEAPTV</sequence>
<dbReference type="CDD" id="cd00167">
    <property type="entry name" value="SANT"/>
    <property type="match status" value="1"/>
</dbReference>
<dbReference type="GO" id="GO:0003677">
    <property type="term" value="F:DNA binding"/>
    <property type="evidence" value="ECO:0007669"/>
    <property type="project" value="UniProtKB-KW"/>
</dbReference>
<evidence type="ECO:0000313" key="15">
    <source>
        <dbReference type="Proteomes" id="UP001054889"/>
    </source>
</evidence>
<dbReference type="GO" id="GO:0005634">
    <property type="term" value="C:nucleus"/>
    <property type="evidence" value="ECO:0007669"/>
    <property type="project" value="UniProtKB-SubCell"/>
</dbReference>
<evidence type="ECO:0000256" key="1">
    <source>
        <dbReference type="ARBA" id="ARBA00004123"/>
    </source>
</evidence>